<dbReference type="PANTHER" id="PTHR46381">
    <property type="entry name" value="MKPA PROTEIN"/>
    <property type="match status" value="1"/>
</dbReference>
<feature type="compositionally biased region" description="Basic and acidic residues" evidence="1">
    <location>
        <begin position="720"/>
        <end position="729"/>
    </location>
</feature>
<evidence type="ECO:0000259" key="2">
    <source>
        <dbReference type="PROSITE" id="PS50054"/>
    </source>
</evidence>
<dbReference type="Pfam" id="PF00782">
    <property type="entry name" value="DSPc"/>
    <property type="match status" value="1"/>
</dbReference>
<feature type="domain" description="Tyrosine specific protein phosphatases" evidence="3">
    <location>
        <begin position="892"/>
        <end position="944"/>
    </location>
</feature>
<protein>
    <submittedName>
        <fullName evidence="4">Protein-tyrosine-phosphatase MKP1</fullName>
    </submittedName>
</protein>
<dbReference type="InterPro" id="IPR029021">
    <property type="entry name" value="Prot-tyrosine_phosphatase-like"/>
</dbReference>
<dbReference type="InterPro" id="IPR000387">
    <property type="entry name" value="Tyr_Pase_dom"/>
</dbReference>
<dbReference type="Proteomes" id="UP000324585">
    <property type="component" value="Unassembled WGS sequence"/>
</dbReference>
<dbReference type="PROSITE" id="PS50054">
    <property type="entry name" value="TYR_PHOSPHATASE_DUAL"/>
    <property type="match status" value="1"/>
</dbReference>
<sequence length="1102" mass="119422">MESPVSTARYTAPRGTRRRWATGRLAGRRSARRGRVERGRARGQRLQSVLVPRQRAGDEERGRDRGDPQHRITQGETSETPDAHGLESQAGSRSYAHISASFSEALNLPRLPVDRCVDVAASHNSPQRSQYTDAQAANPVLSDYFRLWAYDADFDLKHAPHPLQVPSRASRWFAVACRYENCFDLDPSSVPVESSLLYEEVQRARTTLMKCFTAAPPHIETWPSSGSVRDRFALFLVDMENRNHSDEALQTSARALVAGEDMVASHFRNNQRDGAEGLILFIKACMVRNILTLLKAIPRDALQRSLDANIPLELSKYYSQHSSRDTPLTDRRALSLRNSSAARDQIALDLRGLEMNPPFADAAADLDLGRGPLDVRISRSISSMTSYSTSQRSQSSHSVRSARLASSLVFNHDCLSPLCAECDLFQNAPSSPSRRRTGGLPDITGRNGHEIPVPPSPTMRAFGGLGARSISLADSEPMSPRAKDRATVSAPFRSGAPAGSSSHGSASHVFGSIEPPSSPIITGSPRPRQFLDLDTSASRCDDGFSGEKGLPSGLPLSSARVARSRLLSGAAILSPLAKRFTVKDESDLLDGNEGEENSEEVDGSSEDGNASNDLFRLLSSSYSSDAGEHAFGDPASAPHGISTSPENVSLGSVSSSTASLSSKLVVKDGTSAVSSPSFSSSVPKTVRRGSLLTSVLLARDSVLSEPPGSPRVLAAIEHSREDGAPKKSSSEVFSLTEHHGGGHSHSGSMPELSGKRVSHEGHAVGADMVRTLSQSKYSEVKLSMQRSDSISKLNLGSVKNLAGLAEAPVTTPVQVTIDACHAVPSQVLPHLLVGSSVPARDLDLLRSKNVTHIINMCSLTEPDHFPGMFKYLSLKLTDSIDGDIGSLLLDICDFIDESQAASGTCYVHCHQGISRSCAAVICYLILRKGLTYEEAYASVMQARPIAAPNEGFVETLANLRGSLTAFDDMQLFRVEPYSSRDPGYFVARRLRDESRLRADETLCCIVAPPCAFVGRDYFVVLWTGRRANRDELYPHAMRACLQMVRQSKIALSFLSSNPAHHDVPSLREHLWASKGIDVGVIPENGVFDVAQDDEPWWLTALI</sequence>
<name>A0A5J4YWV2_PORPP</name>
<feature type="region of interest" description="Disordered" evidence="1">
    <location>
        <begin position="426"/>
        <end position="526"/>
    </location>
</feature>
<dbReference type="SMART" id="SM00195">
    <property type="entry name" value="DSPc"/>
    <property type="match status" value="1"/>
</dbReference>
<dbReference type="InterPro" id="IPR000340">
    <property type="entry name" value="Dual-sp_phosphatase_cat-dom"/>
</dbReference>
<feature type="compositionally biased region" description="Basic and acidic residues" evidence="1">
    <location>
        <begin position="55"/>
        <end position="70"/>
    </location>
</feature>
<feature type="compositionally biased region" description="Low complexity" evidence="1">
    <location>
        <begin position="494"/>
        <end position="508"/>
    </location>
</feature>
<dbReference type="AlphaFoldDB" id="A0A5J4YWV2"/>
<organism evidence="4 5">
    <name type="scientific">Porphyridium purpureum</name>
    <name type="common">Red alga</name>
    <name type="synonym">Porphyridium cruentum</name>
    <dbReference type="NCBI Taxonomy" id="35688"/>
    <lineage>
        <taxon>Eukaryota</taxon>
        <taxon>Rhodophyta</taxon>
        <taxon>Bangiophyceae</taxon>
        <taxon>Porphyridiales</taxon>
        <taxon>Porphyridiaceae</taxon>
        <taxon>Porphyridium</taxon>
    </lineage>
</organism>
<comment type="caution">
    <text evidence="4">The sequence shown here is derived from an EMBL/GenBank/DDBJ whole genome shotgun (WGS) entry which is preliminary data.</text>
</comment>
<gene>
    <name evidence="4" type="ORF">FVE85_1810</name>
</gene>
<evidence type="ECO:0000313" key="4">
    <source>
        <dbReference type="EMBL" id="KAA8495655.1"/>
    </source>
</evidence>
<evidence type="ECO:0000313" key="5">
    <source>
        <dbReference type="Proteomes" id="UP000324585"/>
    </source>
</evidence>
<feature type="region of interest" description="Disordered" evidence="1">
    <location>
        <begin position="1"/>
        <end position="91"/>
    </location>
</feature>
<dbReference type="CDD" id="cd14498">
    <property type="entry name" value="DSP"/>
    <property type="match status" value="1"/>
</dbReference>
<accession>A0A5J4YWV2</accession>
<proteinExistence type="predicted"/>
<dbReference type="EMBL" id="VRMN01000003">
    <property type="protein sequence ID" value="KAA8495655.1"/>
    <property type="molecule type" value="Genomic_DNA"/>
</dbReference>
<dbReference type="OrthoDB" id="10252009at2759"/>
<dbReference type="PANTHER" id="PTHR46381:SF2">
    <property type="entry name" value="MAP KINASE PHOSPHATASE"/>
    <property type="match status" value="1"/>
</dbReference>
<evidence type="ECO:0000256" key="1">
    <source>
        <dbReference type="SAM" id="MobiDB-lite"/>
    </source>
</evidence>
<feature type="domain" description="Tyrosine-protein phosphatase" evidence="2">
    <location>
        <begin position="823"/>
        <end position="965"/>
    </location>
</feature>
<feature type="compositionally biased region" description="Acidic residues" evidence="1">
    <location>
        <begin position="587"/>
        <end position="605"/>
    </location>
</feature>
<dbReference type="PROSITE" id="PS50056">
    <property type="entry name" value="TYR_PHOSPHATASE_2"/>
    <property type="match status" value="1"/>
</dbReference>
<feature type="compositionally biased region" description="Basic residues" evidence="1">
    <location>
        <begin position="15"/>
        <end position="33"/>
    </location>
</feature>
<dbReference type="Gene3D" id="3.90.190.10">
    <property type="entry name" value="Protein tyrosine phosphatase superfamily"/>
    <property type="match status" value="1"/>
</dbReference>
<evidence type="ECO:0000259" key="3">
    <source>
        <dbReference type="PROSITE" id="PS50056"/>
    </source>
</evidence>
<keyword evidence="5" id="KW-1185">Reference proteome</keyword>
<feature type="region of interest" description="Disordered" evidence="1">
    <location>
        <begin position="629"/>
        <end position="654"/>
    </location>
</feature>
<dbReference type="SUPFAM" id="SSF52799">
    <property type="entry name" value="(Phosphotyrosine protein) phosphatases II"/>
    <property type="match status" value="1"/>
</dbReference>
<reference evidence="5" key="1">
    <citation type="journal article" date="2019" name="Nat. Commun.">
        <title>Expansion of phycobilisome linker gene families in mesophilic red algae.</title>
        <authorList>
            <person name="Lee J."/>
            <person name="Kim D."/>
            <person name="Bhattacharya D."/>
            <person name="Yoon H.S."/>
        </authorList>
    </citation>
    <scope>NUCLEOTIDE SEQUENCE [LARGE SCALE GENOMIC DNA]</scope>
    <source>
        <strain evidence="5">CCMP 1328</strain>
    </source>
</reference>
<dbReference type="InterPro" id="IPR020422">
    <property type="entry name" value="TYR_PHOSPHATASE_DUAL_dom"/>
</dbReference>
<feature type="compositionally biased region" description="Polar residues" evidence="1">
    <location>
        <begin position="71"/>
        <end position="80"/>
    </location>
</feature>
<feature type="region of interest" description="Disordered" evidence="1">
    <location>
        <begin position="720"/>
        <end position="755"/>
    </location>
</feature>
<feature type="region of interest" description="Disordered" evidence="1">
    <location>
        <begin position="587"/>
        <end position="610"/>
    </location>
</feature>